<keyword evidence="5" id="KW-0805">Transcription regulation</keyword>
<keyword evidence="6" id="KW-0238">DNA-binding</keyword>
<evidence type="ECO:0000256" key="3">
    <source>
        <dbReference type="ARBA" id="ARBA00022553"/>
    </source>
</evidence>
<dbReference type="GO" id="GO:0000160">
    <property type="term" value="P:phosphorelay signal transduction system"/>
    <property type="evidence" value="ECO:0007669"/>
    <property type="project" value="UniProtKB-KW"/>
</dbReference>
<sequence>MNSKMYKVMIVDDEPLFRDFLRIKIDWESHGFRVCCEARNGQEALQEAERHQPHLALVDINMPFIDGIELAERLKVKFERIVIVFISGHNEFEYLQKAVRTGVQDYLLKPFNAEEMLSMLERIKPKLPVFLQESESTEWGKHGSEALHSRTGMPDLGHLRDAVVLDLRMKDSETLEEVRKAIRQLSIYKWGDEYADAMLMGIVSLALSFASERGIPYDRLWDEGGNKSPYDRLRELDSWEAAEGWMLALYRKLIQLMENMRPTKASNLFVAAINYIEEHYADTELSAEQVSCGVFVDPSYLRRVFRKESGFSIVDHITHIRMKKAKELLLYGNRKLSEIAESVGYSDPNYFGKCFKKRFGMTPTEYEQLKKGSAFPKRQDKSI</sequence>
<evidence type="ECO:0000313" key="11">
    <source>
        <dbReference type="EMBL" id="URJ51978.2"/>
    </source>
</evidence>
<keyword evidence="2" id="KW-0963">Cytoplasm</keyword>
<name>A0AAE9ICW0_PAEPO</name>
<dbReference type="EMBL" id="CP097770">
    <property type="protein sequence ID" value="URJ51978.2"/>
    <property type="molecule type" value="Genomic_DNA"/>
</dbReference>
<dbReference type="SMART" id="SM00342">
    <property type="entry name" value="HTH_ARAC"/>
    <property type="match status" value="1"/>
</dbReference>
<dbReference type="Gene3D" id="3.40.50.2300">
    <property type="match status" value="1"/>
</dbReference>
<keyword evidence="4" id="KW-0902">Two-component regulatory system</keyword>
<dbReference type="CDD" id="cd17536">
    <property type="entry name" value="REC_YesN-like"/>
    <property type="match status" value="1"/>
</dbReference>
<evidence type="ECO:0000256" key="8">
    <source>
        <dbReference type="PROSITE-ProRule" id="PRU00169"/>
    </source>
</evidence>
<keyword evidence="3 8" id="KW-0597">Phosphoprotein</keyword>
<dbReference type="InterPro" id="IPR009057">
    <property type="entry name" value="Homeodomain-like_sf"/>
</dbReference>
<evidence type="ECO:0000259" key="9">
    <source>
        <dbReference type="PROSITE" id="PS01124"/>
    </source>
</evidence>
<evidence type="ECO:0000256" key="5">
    <source>
        <dbReference type="ARBA" id="ARBA00023015"/>
    </source>
</evidence>
<dbReference type="PROSITE" id="PS01124">
    <property type="entry name" value="HTH_ARAC_FAMILY_2"/>
    <property type="match status" value="1"/>
</dbReference>
<feature type="domain" description="HTH araC/xylS-type" evidence="9">
    <location>
        <begin position="270"/>
        <end position="369"/>
    </location>
</feature>
<dbReference type="Gene3D" id="1.10.10.60">
    <property type="entry name" value="Homeodomain-like"/>
    <property type="match status" value="2"/>
</dbReference>
<organism evidence="11 12">
    <name type="scientific">Paenibacillus polymyxa</name>
    <name type="common">Bacillus polymyxa</name>
    <dbReference type="NCBI Taxonomy" id="1406"/>
    <lineage>
        <taxon>Bacteria</taxon>
        <taxon>Bacillati</taxon>
        <taxon>Bacillota</taxon>
        <taxon>Bacilli</taxon>
        <taxon>Bacillales</taxon>
        <taxon>Paenibacillaceae</taxon>
        <taxon>Paenibacillus</taxon>
    </lineage>
</organism>
<evidence type="ECO:0000256" key="2">
    <source>
        <dbReference type="ARBA" id="ARBA00022490"/>
    </source>
</evidence>
<dbReference type="GO" id="GO:0043565">
    <property type="term" value="F:sequence-specific DNA binding"/>
    <property type="evidence" value="ECO:0007669"/>
    <property type="project" value="InterPro"/>
</dbReference>
<dbReference type="PROSITE" id="PS00041">
    <property type="entry name" value="HTH_ARAC_FAMILY_1"/>
    <property type="match status" value="1"/>
</dbReference>
<feature type="domain" description="Response regulatory" evidence="10">
    <location>
        <begin position="7"/>
        <end position="124"/>
    </location>
</feature>
<dbReference type="SMART" id="SM00448">
    <property type="entry name" value="REC"/>
    <property type="match status" value="1"/>
</dbReference>
<evidence type="ECO:0000256" key="1">
    <source>
        <dbReference type="ARBA" id="ARBA00004496"/>
    </source>
</evidence>
<comment type="subcellular location">
    <subcellularLocation>
        <location evidence="1">Cytoplasm</location>
    </subcellularLocation>
</comment>
<evidence type="ECO:0000256" key="4">
    <source>
        <dbReference type="ARBA" id="ARBA00023012"/>
    </source>
</evidence>
<proteinExistence type="predicted"/>
<dbReference type="GO" id="GO:0005737">
    <property type="term" value="C:cytoplasm"/>
    <property type="evidence" value="ECO:0007669"/>
    <property type="project" value="UniProtKB-SubCell"/>
</dbReference>
<dbReference type="InterPro" id="IPR020449">
    <property type="entry name" value="Tscrpt_reg_AraC-type_HTH"/>
</dbReference>
<evidence type="ECO:0000259" key="10">
    <source>
        <dbReference type="PROSITE" id="PS50110"/>
    </source>
</evidence>
<dbReference type="InterPro" id="IPR011006">
    <property type="entry name" value="CheY-like_superfamily"/>
</dbReference>
<dbReference type="PANTHER" id="PTHR42713">
    <property type="entry name" value="HISTIDINE KINASE-RELATED"/>
    <property type="match status" value="1"/>
</dbReference>
<dbReference type="SUPFAM" id="SSF52172">
    <property type="entry name" value="CheY-like"/>
    <property type="match status" value="1"/>
</dbReference>
<dbReference type="InterPro" id="IPR001789">
    <property type="entry name" value="Sig_transdc_resp-reg_receiver"/>
</dbReference>
<keyword evidence="7" id="KW-0804">Transcription</keyword>
<evidence type="ECO:0000313" key="12">
    <source>
        <dbReference type="Proteomes" id="UP001055784"/>
    </source>
</evidence>
<gene>
    <name evidence="11" type="ORF">MF626_001448</name>
</gene>
<dbReference type="Proteomes" id="UP001055784">
    <property type="component" value="Chromosome"/>
</dbReference>
<dbReference type="InterPro" id="IPR018060">
    <property type="entry name" value="HTH_AraC"/>
</dbReference>
<dbReference type="GO" id="GO:0003700">
    <property type="term" value="F:DNA-binding transcription factor activity"/>
    <property type="evidence" value="ECO:0007669"/>
    <property type="project" value="InterPro"/>
</dbReference>
<evidence type="ECO:0000256" key="6">
    <source>
        <dbReference type="ARBA" id="ARBA00023125"/>
    </source>
</evidence>
<dbReference type="InterPro" id="IPR018062">
    <property type="entry name" value="HTH_AraC-typ_CS"/>
</dbReference>
<dbReference type="Pfam" id="PF00072">
    <property type="entry name" value="Response_reg"/>
    <property type="match status" value="1"/>
</dbReference>
<evidence type="ECO:0000256" key="7">
    <source>
        <dbReference type="ARBA" id="ARBA00023163"/>
    </source>
</evidence>
<dbReference type="Pfam" id="PF12833">
    <property type="entry name" value="HTH_18"/>
    <property type="match status" value="1"/>
</dbReference>
<dbReference type="PRINTS" id="PR00032">
    <property type="entry name" value="HTHARAC"/>
</dbReference>
<reference evidence="11" key="1">
    <citation type="submission" date="2022-11" db="EMBL/GenBank/DDBJ databases">
        <authorList>
            <person name="Vasilchenko N.G."/>
            <person name="Prazdnova E.V."/>
            <person name="Gorovtsov A.V."/>
            <person name="Chistyakov V.A."/>
            <person name="Pak M.L."/>
        </authorList>
    </citation>
    <scope>NUCLEOTIDE SEQUENCE</scope>
    <source>
        <strain evidence="11">R 4.5</strain>
    </source>
</reference>
<dbReference type="InterPro" id="IPR051552">
    <property type="entry name" value="HptR"/>
</dbReference>
<dbReference type="SUPFAM" id="SSF46689">
    <property type="entry name" value="Homeodomain-like"/>
    <property type="match status" value="1"/>
</dbReference>
<dbReference type="PANTHER" id="PTHR42713:SF3">
    <property type="entry name" value="TRANSCRIPTIONAL REGULATORY PROTEIN HPTR"/>
    <property type="match status" value="1"/>
</dbReference>
<accession>A0AAE9ICW0</accession>
<protein>
    <submittedName>
        <fullName evidence="11">Response regulator</fullName>
    </submittedName>
</protein>
<dbReference type="PROSITE" id="PS50110">
    <property type="entry name" value="RESPONSE_REGULATORY"/>
    <property type="match status" value="1"/>
</dbReference>
<dbReference type="AlphaFoldDB" id="A0AAE9ICW0"/>
<feature type="modified residue" description="4-aspartylphosphate" evidence="8">
    <location>
        <position position="59"/>
    </location>
</feature>